<evidence type="ECO:0000256" key="1">
    <source>
        <dbReference type="ARBA" id="ARBA00004651"/>
    </source>
</evidence>
<name>A0A4Q0I4H8_9FIRM</name>
<feature type="transmembrane region" description="Helical" evidence="6">
    <location>
        <begin position="268"/>
        <end position="287"/>
    </location>
</feature>
<dbReference type="RefSeq" id="WP_128706436.1">
    <property type="nucleotide sequence ID" value="NZ_RLII01000034.1"/>
</dbReference>
<evidence type="ECO:0000259" key="7">
    <source>
        <dbReference type="PROSITE" id="PS50850"/>
    </source>
</evidence>
<feature type="transmembrane region" description="Helical" evidence="6">
    <location>
        <begin position="395"/>
        <end position="416"/>
    </location>
</feature>
<feature type="domain" description="Major facilitator superfamily (MFS) profile" evidence="7">
    <location>
        <begin position="10"/>
        <end position="448"/>
    </location>
</feature>
<dbReference type="PANTHER" id="PTHR23505">
    <property type="entry name" value="SPINSTER"/>
    <property type="match status" value="1"/>
</dbReference>
<dbReference type="OrthoDB" id="3402920at2"/>
<dbReference type="GO" id="GO:0005886">
    <property type="term" value="C:plasma membrane"/>
    <property type="evidence" value="ECO:0007669"/>
    <property type="project" value="UniProtKB-SubCell"/>
</dbReference>
<dbReference type="InterPro" id="IPR036259">
    <property type="entry name" value="MFS_trans_sf"/>
</dbReference>
<keyword evidence="2" id="KW-0813">Transport</keyword>
<keyword evidence="3 6" id="KW-0812">Transmembrane</keyword>
<accession>A0A4Q0I4H8</accession>
<dbReference type="InterPro" id="IPR011701">
    <property type="entry name" value="MFS"/>
</dbReference>
<keyword evidence="4 6" id="KW-1133">Transmembrane helix</keyword>
<protein>
    <submittedName>
        <fullName evidence="8">MFS transporter</fullName>
    </submittedName>
</protein>
<dbReference type="Pfam" id="PF07690">
    <property type="entry name" value="MFS_1"/>
    <property type="match status" value="1"/>
</dbReference>
<organism evidence="8 9">
    <name type="scientific">Acetivibrio mesophilus</name>
    <dbReference type="NCBI Taxonomy" id="2487273"/>
    <lineage>
        <taxon>Bacteria</taxon>
        <taxon>Bacillati</taxon>
        <taxon>Bacillota</taxon>
        <taxon>Clostridia</taxon>
        <taxon>Eubacteriales</taxon>
        <taxon>Oscillospiraceae</taxon>
        <taxon>Acetivibrio</taxon>
    </lineage>
</organism>
<evidence type="ECO:0000256" key="4">
    <source>
        <dbReference type="ARBA" id="ARBA00022989"/>
    </source>
</evidence>
<feature type="transmembrane region" description="Helical" evidence="6">
    <location>
        <begin position="422"/>
        <end position="441"/>
    </location>
</feature>
<dbReference type="InterPro" id="IPR044770">
    <property type="entry name" value="MFS_spinster-like"/>
</dbReference>
<dbReference type="AlphaFoldDB" id="A0A4Q0I4H8"/>
<feature type="transmembrane region" description="Helical" evidence="6">
    <location>
        <begin position="165"/>
        <end position="186"/>
    </location>
</feature>
<comment type="subcellular location">
    <subcellularLocation>
        <location evidence="1">Cell membrane</location>
        <topology evidence="1">Multi-pass membrane protein</topology>
    </subcellularLocation>
</comment>
<dbReference type="EMBL" id="RLII01000034">
    <property type="protein sequence ID" value="RXE57822.1"/>
    <property type="molecule type" value="Genomic_DNA"/>
</dbReference>
<sequence>MTKTKAGLNTIFTVAIFIALASLDYTVIGLFPPLFSTIASSINVHISAMGSISAITILFTALSSIAWGYLADKGNRKRLIIIGTLIWSVSLFLSSLSQSYFHLVIFQIFTGLGLGCNSTIGFSVLTDYVPKRFLGTIMSLWGLSQGFGCIAGSIMAPIVSSKFGWRMPFIIISFLGVLFIFLYFFIKEPVKGAAEPELKGIELDSYNYNISFLSIKNILTKKSNVWLMIQGFFLNITLGTLLWLPTLYASKIRAQGFSEDTSIIAASYFYALFQLGGLSSTFFGYLGDKLQKKTLRARALLTGSLIFLIIPLYISIFIIPLNNLTLPDGGGAFSILLSLFGQIIRNPWVLSIFLLSILASAAQSANIPNWLALITDVNLPEHRATSFSISNFVNGVARSSGNAFIGIVLGIISSYFDEPNNYIITMIVFQLFVIPSVIAYYKVSKNSKRDITKVRSILRKRAKNIS</sequence>
<feature type="transmembrane region" description="Helical" evidence="6">
    <location>
        <begin position="44"/>
        <end position="67"/>
    </location>
</feature>
<gene>
    <name evidence="8" type="ORF">EFD62_15655</name>
</gene>
<dbReference type="PROSITE" id="PS50850">
    <property type="entry name" value="MFS"/>
    <property type="match status" value="1"/>
</dbReference>
<dbReference type="Proteomes" id="UP000289166">
    <property type="component" value="Unassembled WGS sequence"/>
</dbReference>
<dbReference type="SUPFAM" id="SSF103473">
    <property type="entry name" value="MFS general substrate transporter"/>
    <property type="match status" value="1"/>
</dbReference>
<evidence type="ECO:0000256" key="2">
    <source>
        <dbReference type="ARBA" id="ARBA00022448"/>
    </source>
</evidence>
<dbReference type="GO" id="GO:0022857">
    <property type="term" value="F:transmembrane transporter activity"/>
    <property type="evidence" value="ECO:0007669"/>
    <property type="project" value="InterPro"/>
</dbReference>
<feature type="transmembrane region" description="Helical" evidence="6">
    <location>
        <begin position="225"/>
        <end position="248"/>
    </location>
</feature>
<feature type="transmembrane region" description="Helical" evidence="6">
    <location>
        <begin position="103"/>
        <end position="125"/>
    </location>
</feature>
<evidence type="ECO:0000256" key="6">
    <source>
        <dbReference type="SAM" id="Phobius"/>
    </source>
</evidence>
<dbReference type="InterPro" id="IPR020846">
    <property type="entry name" value="MFS_dom"/>
</dbReference>
<evidence type="ECO:0000313" key="8">
    <source>
        <dbReference type="EMBL" id="RXE57822.1"/>
    </source>
</evidence>
<comment type="caution">
    <text evidence="8">The sequence shown here is derived from an EMBL/GenBank/DDBJ whole genome shotgun (WGS) entry which is preliminary data.</text>
</comment>
<dbReference type="Gene3D" id="1.20.1250.20">
    <property type="entry name" value="MFS general substrate transporter like domains"/>
    <property type="match status" value="1"/>
</dbReference>
<reference evidence="9" key="1">
    <citation type="submission" date="2018-11" db="EMBL/GenBank/DDBJ databases">
        <title>Genome sequencing of a novel mesophilic and cellulolytic organism within the genus Hungateiclostridium.</title>
        <authorList>
            <person name="Rettenmaier R."/>
            <person name="Liebl W."/>
            <person name="Zverlov V."/>
        </authorList>
    </citation>
    <scope>NUCLEOTIDE SEQUENCE [LARGE SCALE GENOMIC DNA]</scope>
    <source>
        <strain evidence="9">N2K1</strain>
    </source>
</reference>
<evidence type="ECO:0000256" key="3">
    <source>
        <dbReference type="ARBA" id="ARBA00022692"/>
    </source>
</evidence>
<dbReference type="PANTHER" id="PTHR23505:SF79">
    <property type="entry name" value="PROTEIN SPINSTER"/>
    <property type="match status" value="1"/>
</dbReference>
<evidence type="ECO:0000256" key="5">
    <source>
        <dbReference type="ARBA" id="ARBA00023136"/>
    </source>
</evidence>
<feature type="transmembrane region" description="Helical" evidence="6">
    <location>
        <begin position="299"/>
        <end position="319"/>
    </location>
</feature>
<feature type="transmembrane region" description="Helical" evidence="6">
    <location>
        <begin position="12"/>
        <end position="32"/>
    </location>
</feature>
<keyword evidence="9" id="KW-1185">Reference proteome</keyword>
<evidence type="ECO:0000313" key="9">
    <source>
        <dbReference type="Proteomes" id="UP000289166"/>
    </source>
</evidence>
<proteinExistence type="predicted"/>
<feature type="transmembrane region" description="Helical" evidence="6">
    <location>
        <begin position="137"/>
        <end position="159"/>
    </location>
</feature>
<feature type="transmembrane region" description="Helical" evidence="6">
    <location>
        <begin position="79"/>
        <end position="97"/>
    </location>
</feature>
<keyword evidence="5 6" id="KW-0472">Membrane</keyword>